<reference evidence="1 4" key="3">
    <citation type="journal article" date="2017" name="Nat. Microbiol.">
        <title>Natural product diversity associated with the nematode symbionts Photorhabdus and Xenorhabdus.</title>
        <authorList>
            <person name="Tobias N.J."/>
            <person name="Wolff H."/>
            <person name="Djahanschiri B."/>
            <person name="Grundmann F."/>
            <person name="Kronenwerth M."/>
            <person name="Shi Y.M."/>
            <person name="Simonyi S."/>
            <person name="Grun P."/>
            <person name="Shapiro-Ilan D."/>
            <person name="Pidot S.J."/>
            <person name="Stinear T.P."/>
            <person name="Ebersberger I."/>
            <person name="Bode H.B."/>
        </authorList>
    </citation>
    <scope>NUCLEOTIDE SEQUENCE [LARGE SCALE GENOMIC DNA]</scope>
    <source>
        <strain evidence="1 4">DSM 16336</strain>
    </source>
</reference>
<sequence>MNNRDIIRQSRILDKLDRHTLNIYDTTCRWLPKGIFLWVETKGTGHTFISVHTEKGINVFTYGRYADTGPLGITGDGVLIWLQDNEAIEYMSTELYRMEAQVYNIRDADIFAIMGYFKSLWHTGKKIGGTSVSESTQKFGKIIDIYDVTGVSCTTHSVKALNYAGSSVFKRQNIFSVNYTEDFTIPYSLRIYMNDIDTLKKSMIITDVTWSFRQQMRNTKGLVPLDGVGKEQVALGVSAKSSGTLVGTQSSGYGGATFGGSSGWNYSPKEE</sequence>
<evidence type="ECO:0000313" key="1">
    <source>
        <dbReference type="EMBL" id="PHM28763.1"/>
    </source>
</evidence>
<evidence type="ECO:0000313" key="3">
    <source>
        <dbReference type="Proteomes" id="UP000196435"/>
    </source>
</evidence>
<organism evidence="2 3">
    <name type="scientific">Xenorhabdus innexi</name>
    <dbReference type="NCBI Taxonomy" id="290109"/>
    <lineage>
        <taxon>Bacteria</taxon>
        <taxon>Pseudomonadati</taxon>
        <taxon>Pseudomonadota</taxon>
        <taxon>Gammaproteobacteria</taxon>
        <taxon>Enterobacterales</taxon>
        <taxon>Morganellaceae</taxon>
        <taxon>Xenorhabdus</taxon>
    </lineage>
</organism>
<evidence type="ECO:0000313" key="2">
    <source>
        <dbReference type="EMBL" id="SIP75186.1"/>
    </source>
</evidence>
<protein>
    <submittedName>
        <fullName evidence="2">Uncharacterized protein</fullName>
    </submittedName>
</protein>
<reference evidence="2" key="1">
    <citation type="submission" date="2016-12" db="EMBL/GenBank/DDBJ databases">
        <authorList>
            <person name="Song W.-J."/>
            <person name="Kurnit D.M."/>
        </authorList>
    </citation>
    <scope>NUCLEOTIDE SEQUENCE [LARGE SCALE GENOMIC DNA]</scope>
    <source>
        <strain evidence="2">HGB1681</strain>
    </source>
</reference>
<dbReference type="EMBL" id="FTLG01000246">
    <property type="protein sequence ID" value="SIP75186.1"/>
    <property type="molecule type" value="Genomic_DNA"/>
</dbReference>
<dbReference type="AlphaFoldDB" id="A0A1N6N277"/>
<reference evidence="3" key="2">
    <citation type="submission" date="2016-12" db="EMBL/GenBank/DDBJ databases">
        <authorList>
            <person name="Gaudriault S."/>
        </authorList>
    </citation>
    <scope>NUCLEOTIDE SEQUENCE [LARGE SCALE GENOMIC DNA]</scope>
    <source>
        <strain evidence="3">HGB1681 (deposited as PTA-6826 in the American Type Culture Collection)</strain>
    </source>
</reference>
<keyword evidence="4" id="KW-1185">Reference proteome</keyword>
<dbReference type="EMBL" id="NIBU01000092">
    <property type="protein sequence ID" value="PHM28763.1"/>
    <property type="molecule type" value="Genomic_DNA"/>
</dbReference>
<accession>A0A1N6N277</accession>
<proteinExistence type="predicted"/>
<evidence type="ECO:0000313" key="4">
    <source>
        <dbReference type="Proteomes" id="UP000224871"/>
    </source>
</evidence>
<dbReference type="RefSeq" id="WP_086954434.1">
    <property type="nucleotide sequence ID" value="NZ_NIBU01000092.1"/>
</dbReference>
<gene>
    <name evidence="1" type="ORF">Xinn_03798</name>
    <name evidence="2" type="ORF">XIS1_990006</name>
</gene>
<name>A0A1N6N277_9GAMM</name>
<dbReference type="Proteomes" id="UP000196435">
    <property type="component" value="Unassembled WGS sequence"/>
</dbReference>
<dbReference type="Proteomes" id="UP000224871">
    <property type="component" value="Unassembled WGS sequence"/>
</dbReference>